<keyword evidence="2" id="KW-0732">Signal</keyword>
<reference evidence="4" key="1">
    <citation type="submission" date="2017-08" db="EMBL/GenBank/DDBJ databases">
        <title>Ornithodoros erraticus midgut genes differentially expressed after blood feeding.</title>
        <authorList>
            <person name="Oleaga A."/>
        </authorList>
    </citation>
    <scope>NUCLEOTIDE SEQUENCE</scope>
    <source>
        <strain evidence="4">Female</strain>
        <tissue evidence="4">Gut</tissue>
    </source>
</reference>
<evidence type="ECO:0000313" key="4">
    <source>
        <dbReference type="EMBL" id="MAA47588.1"/>
    </source>
</evidence>
<feature type="domain" description="SCP" evidence="3">
    <location>
        <begin position="52"/>
        <end position="208"/>
    </location>
</feature>
<dbReference type="InterPro" id="IPR001283">
    <property type="entry name" value="CRISP-related"/>
</dbReference>
<keyword evidence="1" id="KW-1133">Transmembrane helix</keyword>
<sequence length="279" mass="30407">MFLYIIFLMPLMHGARAHCRPEYQKMPPGMTHTACKPPPSSCNKIDSGVSAGDKKVILETHNRLRSQIASGKVPGYPPATNMYQLEWDNELADVAQAHADQCKFKHDNSGERFTTTFSAVGQNLATTGTTDPSATEDWSTVIQGWFDEYKLVSASVIRRFSSGRHGHFTQVVWAKTKYIGCGLLKYKKGAFVSWLYTCNYGPAGNYLGDPVYDDNGATCSKCPGDAPCYKATNLCIAPGKGSSVQGSASMQRISSPICIMFSVVVSLLGAALHFIQGPR</sequence>
<dbReference type="InterPro" id="IPR018244">
    <property type="entry name" value="Allrgn_V5/Tpx1_CS"/>
</dbReference>
<dbReference type="PROSITE" id="PS01010">
    <property type="entry name" value="CRISP_2"/>
    <property type="match status" value="1"/>
</dbReference>
<dbReference type="GO" id="GO:0005576">
    <property type="term" value="C:extracellular region"/>
    <property type="evidence" value="ECO:0007669"/>
    <property type="project" value="InterPro"/>
</dbReference>
<organism evidence="4">
    <name type="scientific">Ornithodoros erraticus</name>
    <name type="common">European soft tick</name>
    <name type="synonym">Alectorobius erraticus</name>
    <dbReference type="NCBI Taxonomy" id="265619"/>
    <lineage>
        <taxon>Eukaryota</taxon>
        <taxon>Metazoa</taxon>
        <taxon>Ecdysozoa</taxon>
        <taxon>Arthropoda</taxon>
        <taxon>Chelicerata</taxon>
        <taxon>Arachnida</taxon>
        <taxon>Acari</taxon>
        <taxon>Parasitiformes</taxon>
        <taxon>Ixodida</taxon>
        <taxon>Ixodoidea</taxon>
        <taxon>Argasidae</taxon>
        <taxon>Ornithodorinae</taxon>
        <taxon>Ornithodoros</taxon>
    </lineage>
</organism>
<dbReference type="AlphaFoldDB" id="A0A293N5X7"/>
<keyword evidence="1" id="KW-0812">Transmembrane</keyword>
<dbReference type="SMART" id="SM00198">
    <property type="entry name" value="SCP"/>
    <property type="match status" value="1"/>
</dbReference>
<dbReference type="SUPFAM" id="SSF55797">
    <property type="entry name" value="PR-1-like"/>
    <property type="match status" value="1"/>
</dbReference>
<dbReference type="CDD" id="cd05380">
    <property type="entry name" value="CAP_euk"/>
    <property type="match status" value="1"/>
</dbReference>
<proteinExistence type="predicted"/>
<dbReference type="InterPro" id="IPR035940">
    <property type="entry name" value="CAP_sf"/>
</dbReference>
<dbReference type="PANTHER" id="PTHR10334">
    <property type="entry name" value="CYSTEINE-RICH SECRETORY PROTEIN-RELATED"/>
    <property type="match status" value="1"/>
</dbReference>
<accession>A0A293N5X7</accession>
<dbReference type="PROSITE" id="PS01009">
    <property type="entry name" value="CRISP_1"/>
    <property type="match status" value="1"/>
</dbReference>
<dbReference type="Pfam" id="PF00188">
    <property type="entry name" value="CAP"/>
    <property type="match status" value="1"/>
</dbReference>
<name>A0A293N5X7_ORNER</name>
<protein>
    <submittedName>
        <fullName evidence="4">Venom allergen 5</fullName>
    </submittedName>
</protein>
<keyword evidence="1" id="KW-0472">Membrane</keyword>
<dbReference type="PRINTS" id="PR00838">
    <property type="entry name" value="V5ALLERGEN"/>
</dbReference>
<dbReference type="PRINTS" id="PR00837">
    <property type="entry name" value="V5TPXLIKE"/>
</dbReference>
<dbReference type="Gene3D" id="3.40.33.10">
    <property type="entry name" value="CAP"/>
    <property type="match status" value="1"/>
</dbReference>
<evidence type="ECO:0000256" key="2">
    <source>
        <dbReference type="SAM" id="SignalP"/>
    </source>
</evidence>
<evidence type="ECO:0000259" key="3">
    <source>
        <dbReference type="SMART" id="SM00198"/>
    </source>
</evidence>
<dbReference type="InterPro" id="IPR002413">
    <property type="entry name" value="V5_allergen-like"/>
</dbReference>
<dbReference type="EMBL" id="GFWV01022861">
    <property type="protein sequence ID" value="MAA47588.1"/>
    <property type="molecule type" value="Transcribed_RNA"/>
</dbReference>
<evidence type="ECO:0000256" key="1">
    <source>
        <dbReference type="SAM" id="Phobius"/>
    </source>
</evidence>
<feature type="signal peptide" evidence="2">
    <location>
        <begin position="1"/>
        <end position="17"/>
    </location>
</feature>
<feature type="transmembrane region" description="Helical" evidence="1">
    <location>
        <begin position="253"/>
        <end position="275"/>
    </location>
</feature>
<dbReference type="InterPro" id="IPR014044">
    <property type="entry name" value="CAP_dom"/>
</dbReference>
<feature type="chain" id="PRO_5012471567" evidence="2">
    <location>
        <begin position="18"/>
        <end position="279"/>
    </location>
</feature>